<comment type="caution">
    <text evidence="4">The sequence shown here is derived from an EMBL/GenBank/DDBJ whole genome shotgun (WGS) entry which is preliminary data.</text>
</comment>
<reference evidence="4" key="1">
    <citation type="submission" date="2020-07" db="EMBL/GenBank/DDBJ databases">
        <title>Genome sequence and genetic diversity analysis of an under-domesticated orphan crop, white fonio (Digitaria exilis).</title>
        <authorList>
            <person name="Bennetzen J.L."/>
            <person name="Chen S."/>
            <person name="Ma X."/>
            <person name="Wang X."/>
            <person name="Yssel A.E.J."/>
            <person name="Chaluvadi S.R."/>
            <person name="Johnson M."/>
            <person name="Gangashetty P."/>
            <person name="Hamidou F."/>
            <person name="Sanogo M.D."/>
            <person name="Zwaenepoel A."/>
            <person name="Wallace J."/>
            <person name="Van De Peer Y."/>
            <person name="Van Deynze A."/>
        </authorList>
    </citation>
    <scope>NUCLEOTIDE SEQUENCE</scope>
    <source>
        <tissue evidence="4">Leaves</tissue>
    </source>
</reference>
<feature type="region of interest" description="Disordered" evidence="2">
    <location>
        <begin position="552"/>
        <end position="612"/>
    </location>
</feature>
<evidence type="ECO:0000313" key="4">
    <source>
        <dbReference type="EMBL" id="KAF8720550.1"/>
    </source>
</evidence>
<organism evidence="4 5">
    <name type="scientific">Digitaria exilis</name>
    <dbReference type="NCBI Taxonomy" id="1010633"/>
    <lineage>
        <taxon>Eukaryota</taxon>
        <taxon>Viridiplantae</taxon>
        <taxon>Streptophyta</taxon>
        <taxon>Embryophyta</taxon>
        <taxon>Tracheophyta</taxon>
        <taxon>Spermatophyta</taxon>
        <taxon>Magnoliopsida</taxon>
        <taxon>Liliopsida</taxon>
        <taxon>Poales</taxon>
        <taxon>Poaceae</taxon>
        <taxon>PACMAD clade</taxon>
        <taxon>Panicoideae</taxon>
        <taxon>Panicodae</taxon>
        <taxon>Paniceae</taxon>
        <taxon>Anthephorinae</taxon>
        <taxon>Digitaria</taxon>
    </lineage>
</organism>
<dbReference type="PANTHER" id="PTHR26379:SF215">
    <property type="entry name" value="BTB DOMAIN-CONTAINING PROTEIN"/>
    <property type="match status" value="1"/>
</dbReference>
<feature type="region of interest" description="Disordered" evidence="2">
    <location>
        <begin position="201"/>
        <end position="228"/>
    </location>
</feature>
<evidence type="ECO:0000259" key="3">
    <source>
        <dbReference type="PROSITE" id="PS50097"/>
    </source>
</evidence>
<dbReference type="PROSITE" id="PS50097">
    <property type="entry name" value="BTB"/>
    <property type="match status" value="1"/>
</dbReference>
<keyword evidence="5" id="KW-1185">Reference proteome</keyword>
<proteinExistence type="predicted"/>
<protein>
    <recommendedName>
        <fullName evidence="3">BTB domain-containing protein</fullName>
    </recommendedName>
</protein>
<sequence length="786" mass="85146">MHNAVVDHRLGVPSLSGAGVDTDVLLQLRDDDALTHPLLFVVLTNMPIVLPREGYGVIDSNIDDFVFLHVAAGVNVTEARWEHWRSRQWRRGRWVVGSLLAMRASSPLGPWHGGGRDEAERNTALDITESSPLRSPGHPAHQPAGRGRQNTLEEATMDDDAHTNSSIHMVCASADMDHSPEVLPHLLEELTQAHWDASSSSSTTLVAAPPASSTPHVSAAPLPSPTPPTISLLDAPPTRAERWWRGNHGGGTAGSRRGSVSDARSIYSWRHVLAILQQPMASWAHLVRKTSPQPSLPGTSALDLTGVDALHQRWLPSPHARVVVLGGACCRMSSLSPGTRPILAKTSFVSNSAFNQTATTRHGTKGEMFTSTTMGALAYSEWSCGKYGKVRMDDPMHATVPPMGDTANGPIIVDVDFPPMVSCCIVVVRLMAVSDTNEVFAKIRLVPGARDDLQQHAPPKPTAAWFAKTLGSTERGEVKPTKITCLPKRDYFCHPPSRLPAAPPANYAKDDPLLASSSGAAHTRTEPLAMHLNKRDGRFLSQHGLPVARHNTQQWTGSQRASGAQGCDTAPSAWTSEAEAGAGWSEPRRARGPLPRQRRRSTTSYADSGGDEGVFASHGLSPISSDSIIQCRRLAVPLLSGALKLRLGHRPQFGGGTPIELKFIKTEDLERSVHALQGRLLHATSRAAGQGAGLPADVRFRVERKTLAAHRCVLAARSPVFSAELYTVWDELKESHTDHVVADVFKSLLHFIYTDFLPETAMEEGQEEDDACSADRFEYGKAQVDL</sequence>
<dbReference type="InterPro" id="IPR011333">
    <property type="entry name" value="SKP1/BTB/POZ_sf"/>
</dbReference>
<dbReference type="Gene3D" id="3.30.710.10">
    <property type="entry name" value="Potassium Channel Kv1.1, Chain A"/>
    <property type="match status" value="1"/>
</dbReference>
<dbReference type="GO" id="GO:0016567">
    <property type="term" value="P:protein ubiquitination"/>
    <property type="evidence" value="ECO:0007669"/>
    <property type="project" value="InterPro"/>
</dbReference>
<feature type="domain" description="BTB" evidence="3">
    <location>
        <begin position="696"/>
        <end position="761"/>
    </location>
</feature>
<dbReference type="Pfam" id="PF00651">
    <property type="entry name" value="BTB"/>
    <property type="match status" value="1"/>
</dbReference>
<gene>
    <name evidence="4" type="ORF">HU200_023806</name>
</gene>
<dbReference type="Proteomes" id="UP000636709">
    <property type="component" value="Unassembled WGS sequence"/>
</dbReference>
<dbReference type="PANTHER" id="PTHR26379">
    <property type="entry name" value="BTB/POZ AND MATH DOMAIN-CONTAINING PROTEIN 1"/>
    <property type="match status" value="1"/>
</dbReference>
<comment type="pathway">
    <text evidence="1">Protein modification; protein ubiquitination.</text>
</comment>
<dbReference type="EMBL" id="JACEFO010001695">
    <property type="protein sequence ID" value="KAF8720550.1"/>
    <property type="molecule type" value="Genomic_DNA"/>
</dbReference>
<feature type="compositionally biased region" description="Polar residues" evidence="2">
    <location>
        <begin position="552"/>
        <end position="562"/>
    </location>
</feature>
<accession>A0A835EYB1</accession>
<dbReference type="InterPro" id="IPR000210">
    <property type="entry name" value="BTB/POZ_dom"/>
</dbReference>
<name>A0A835EYB1_9POAL</name>
<feature type="region of interest" description="Disordered" evidence="2">
    <location>
        <begin position="128"/>
        <end position="149"/>
    </location>
</feature>
<dbReference type="AlphaFoldDB" id="A0A835EYB1"/>
<dbReference type="OrthoDB" id="721961at2759"/>
<dbReference type="SUPFAM" id="SSF54695">
    <property type="entry name" value="POZ domain"/>
    <property type="match status" value="1"/>
</dbReference>
<dbReference type="InterPro" id="IPR045005">
    <property type="entry name" value="BPM1-6"/>
</dbReference>
<feature type="compositionally biased region" description="Low complexity" evidence="2">
    <location>
        <begin position="201"/>
        <end position="221"/>
    </location>
</feature>
<evidence type="ECO:0000256" key="2">
    <source>
        <dbReference type="SAM" id="MobiDB-lite"/>
    </source>
</evidence>
<evidence type="ECO:0000313" key="5">
    <source>
        <dbReference type="Proteomes" id="UP000636709"/>
    </source>
</evidence>
<evidence type="ECO:0000256" key="1">
    <source>
        <dbReference type="ARBA" id="ARBA00004906"/>
    </source>
</evidence>
<dbReference type="SMART" id="SM00225">
    <property type="entry name" value="BTB"/>
    <property type="match status" value="1"/>
</dbReference>